<evidence type="ECO:0000313" key="2">
    <source>
        <dbReference type="EMBL" id="AJE80798.1"/>
    </source>
</evidence>
<gene>
    <name evidence="2" type="ORF">SLNWT_0422</name>
</gene>
<sequence>MVGLDAPVRLDRPTDPEGERDHPAPSGQAGAPAGPPRKAPH</sequence>
<dbReference type="AlphaFoldDB" id="A0A0B5EFK4"/>
<dbReference type="KEGG" id="sals:SLNWT_0422"/>
<evidence type="ECO:0000256" key="1">
    <source>
        <dbReference type="SAM" id="MobiDB-lite"/>
    </source>
</evidence>
<feature type="compositionally biased region" description="Basic and acidic residues" evidence="1">
    <location>
        <begin position="8"/>
        <end position="23"/>
    </location>
</feature>
<dbReference type="Proteomes" id="UP000031523">
    <property type="component" value="Chromosome"/>
</dbReference>
<dbReference type="EMBL" id="CP010519">
    <property type="protein sequence ID" value="AJE80798.1"/>
    <property type="molecule type" value="Genomic_DNA"/>
</dbReference>
<feature type="region of interest" description="Disordered" evidence="1">
    <location>
        <begin position="1"/>
        <end position="41"/>
    </location>
</feature>
<keyword evidence="3" id="KW-1185">Reference proteome</keyword>
<organism evidence="2 3">
    <name type="scientific">Streptomyces albus (strain ATCC 21838 / DSM 41398 / FERM P-419 / JCM 4703 / NBRC 107858)</name>
    <dbReference type="NCBI Taxonomy" id="1081613"/>
    <lineage>
        <taxon>Bacteria</taxon>
        <taxon>Bacillati</taxon>
        <taxon>Actinomycetota</taxon>
        <taxon>Actinomycetes</taxon>
        <taxon>Kitasatosporales</taxon>
        <taxon>Streptomycetaceae</taxon>
        <taxon>Streptomyces</taxon>
    </lineage>
</organism>
<name>A0A0B5EFK4_STRA4</name>
<accession>A0A0B5EFK4</accession>
<evidence type="ECO:0000313" key="3">
    <source>
        <dbReference type="Proteomes" id="UP000031523"/>
    </source>
</evidence>
<proteinExistence type="predicted"/>
<reference evidence="2 3" key="1">
    <citation type="submission" date="2015-01" db="EMBL/GenBank/DDBJ databases">
        <title>Enhanced salinomycin production by adjusting the supply of polyketide extender units in Streptomyce albus DSM 41398.</title>
        <authorList>
            <person name="Lu C."/>
        </authorList>
    </citation>
    <scope>NUCLEOTIDE SEQUENCE [LARGE SCALE GENOMIC DNA]</scope>
    <source>
        <strain evidence="3">ATCC 21838 / DSM 41398 / FERM P-419 / JCM 4703 / NBRC 107858</strain>
    </source>
</reference>
<protein>
    <submittedName>
        <fullName evidence="2">Uncharacterized protein</fullName>
    </submittedName>
</protein>